<organism evidence="1 2">
    <name type="scientific">Pantoea phage vB_PagS_Vid5</name>
    <dbReference type="NCBI Taxonomy" id="2099652"/>
    <lineage>
        <taxon>Viruses</taxon>
        <taxon>Duplodnaviria</taxon>
        <taxon>Heunggongvirae</taxon>
        <taxon>Uroviricota</taxon>
        <taxon>Caudoviricetes</taxon>
        <taxon>Vidquintavirus</taxon>
        <taxon>Vidquintavirus Vid5</taxon>
    </lineage>
</organism>
<keyword evidence="2" id="KW-1185">Reference proteome</keyword>
<name>A0A2P1CKQ6_9CAUD</name>
<dbReference type="Proteomes" id="UP000241629">
    <property type="component" value="Segment"/>
</dbReference>
<evidence type="ECO:0000313" key="1">
    <source>
        <dbReference type="EMBL" id="AVJ51826.1"/>
    </source>
</evidence>
<proteinExistence type="predicted"/>
<dbReference type="EMBL" id="MG948468">
    <property type="protein sequence ID" value="AVJ51826.1"/>
    <property type="molecule type" value="Genomic_DNA"/>
</dbReference>
<evidence type="ECO:0000313" key="2">
    <source>
        <dbReference type="Proteomes" id="UP000241629"/>
    </source>
</evidence>
<sequence length="79" mass="8877">MERQGFVFINEDGRFAKHAISSAGFAPTREVISWVDSIHDATVFHNEKVVARKFNDQLAGSQCIKAVETKVVKLTPWSE</sequence>
<accession>A0A2P1CKQ6</accession>
<reference evidence="1 2" key="1">
    <citation type="submission" date="2018-02" db="EMBL/GenBank/DDBJ databases">
        <title>Complete genome sequence of Pantoea phage vB_PagS_Vid5.</title>
        <authorList>
            <person name="Truncaite L."/>
            <person name="Simoliunas E."/>
            <person name="Meskys R."/>
        </authorList>
    </citation>
    <scope>NUCLEOTIDE SEQUENCE [LARGE SCALE GENOMIC DNA]</scope>
</reference>
<protein>
    <submittedName>
        <fullName evidence="1">Uncharacterized protein</fullName>
    </submittedName>
</protein>
<gene>
    <name evidence="1" type="ORF">Vid5_gp71</name>
</gene>